<dbReference type="Proteomes" id="UP000276133">
    <property type="component" value="Unassembled WGS sequence"/>
</dbReference>
<protein>
    <submittedName>
        <fullName evidence="1">Uncharacterized protein</fullName>
    </submittedName>
</protein>
<accession>A0A3M7P849</accession>
<evidence type="ECO:0000313" key="1">
    <source>
        <dbReference type="EMBL" id="RMZ95149.1"/>
    </source>
</evidence>
<dbReference type="EMBL" id="REGN01012558">
    <property type="protein sequence ID" value="RMZ95149.1"/>
    <property type="molecule type" value="Genomic_DNA"/>
</dbReference>
<keyword evidence="2" id="KW-1185">Reference proteome</keyword>
<sequence length="105" mass="12300">CVAIHKSQGDQIKVKKTFANFESIKAKDSMSDNPENVLYQIEYAPKKDTLKYGNKKFCARPRKDIGKNRKFYYEYDECLSDLSDDKALKTIIYVQLLKKMGEYKE</sequence>
<reference evidence="1 2" key="1">
    <citation type="journal article" date="2018" name="Sci. Rep.">
        <title>Genomic signatures of local adaptation to the degree of environmental predictability in rotifers.</title>
        <authorList>
            <person name="Franch-Gras L."/>
            <person name="Hahn C."/>
            <person name="Garcia-Roger E.M."/>
            <person name="Carmona M.J."/>
            <person name="Serra M."/>
            <person name="Gomez A."/>
        </authorList>
    </citation>
    <scope>NUCLEOTIDE SEQUENCE [LARGE SCALE GENOMIC DNA]</scope>
    <source>
        <strain evidence="1">HYR1</strain>
    </source>
</reference>
<dbReference type="AlphaFoldDB" id="A0A3M7P849"/>
<gene>
    <name evidence="1" type="ORF">BpHYR1_051670</name>
</gene>
<organism evidence="1 2">
    <name type="scientific">Brachionus plicatilis</name>
    <name type="common">Marine rotifer</name>
    <name type="synonym">Brachionus muelleri</name>
    <dbReference type="NCBI Taxonomy" id="10195"/>
    <lineage>
        <taxon>Eukaryota</taxon>
        <taxon>Metazoa</taxon>
        <taxon>Spiralia</taxon>
        <taxon>Gnathifera</taxon>
        <taxon>Rotifera</taxon>
        <taxon>Eurotatoria</taxon>
        <taxon>Monogononta</taxon>
        <taxon>Pseudotrocha</taxon>
        <taxon>Ploima</taxon>
        <taxon>Brachionidae</taxon>
        <taxon>Brachionus</taxon>
    </lineage>
</organism>
<name>A0A3M7P849_BRAPC</name>
<comment type="caution">
    <text evidence="1">The sequence shown here is derived from an EMBL/GenBank/DDBJ whole genome shotgun (WGS) entry which is preliminary data.</text>
</comment>
<feature type="non-terminal residue" evidence="1">
    <location>
        <position position="1"/>
    </location>
</feature>
<evidence type="ECO:0000313" key="2">
    <source>
        <dbReference type="Proteomes" id="UP000276133"/>
    </source>
</evidence>
<proteinExistence type="predicted"/>